<evidence type="ECO:0000256" key="1">
    <source>
        <dbReference type="ARBA" id="ARBA00009013"/>
    </source>
</evidence>
<evidence type="ECO:0000313" key="5">
    <source>
        <dbReference type="Proteomes" id="UP000632138"/>
    </source>
</evidence>
<dbReference type="PANTHER" id="PTHR33495:SF2">
    <property type="entry name" value="ANTI-SIGMA FACTOR ANTAGONIST TM_1081-RELATED"/>
    <property type="match status" value="1"/>
</dbReference>
<organism evidence="4 5">
    <name type="scientific">Paractinoplanes ovalisporus</name>
    <dbReference type="NCBI Taxonomy" id="2810368"/>
    <lineage>
        <taxon>Bacteria</taxon>
        <taxon>Bacillati</taxon>
        <taxon>Actinomycetota</taxon>
        <taxon>Actinomycetes</taxon>
        <taxon>Micromonosporales</taxon>
        <taxon>Micromonosporaceae</taxon>
        <taxon>Paractinoplanes</taxon>
    </lineage>
</organism>
<dbReference type="Proteomes" id="UP000632138">
    <property type="component" value="Unassembled WGS sequence"/>
</dbReference>
<evidence type="ECO:0000256" key="2">
    <source>
        <dbReference type="RuleBase" id="RU003749"/>
    </source>
</evidence>
<dbReference type="InterPro" id="IPR036513">
    <property type="entry name" value="STAS_dom_sf"/>
</dbReference>
<dbReference type="Pfam" id="PF01740">
    <property type="entry name" value="STAS"/>
    <property type="match status" value="1"/>
</dbReference>
<dbReference type="InterPro" id="IPR003658">
    <property type="entry name" value="Anti-sigma_ant"/>
</dbReference>
<sequence length="120" mass="12778">MIAVSNDVAVVTPSTDLDAAAAELLREALAEAVRDHHHVIVDLHAAPTIDSAGLSLLVRFYNEAKARGGTFSLAAPSRYVVTVLHTMKLHQVFTLYPDVEAALLVRQLDPEPSAAAGPVQ</sequence>
<dbReference type="Gene3D" id="3.30.750.24">
    <property type="entry name" value="STAS domain"/>
    <property type="match status" value="1"/>
</dbReference>
<evidence type="ECO:0000259" key="3">
    <source>
        <dbReference type="PROSITE" id="PS50801"/>
    </source>
</evidence>
<feature type="domain" description="STAS" evidence="3">
    <location>
        <begin position="1"/>
        <end position="106"/>
    </location>
</feature>
<protein>
    <recommendedName>
        <fullName evidence="2">Anti-sigma factor antagonist</fullName>
    </recommendedName>
</protein>
<dbReference type="InterPro" id="IPR002645">
    <property type="entry name" value="STAS_dom"/>
</dbReference>
<evidence type="ECO:0000313" key="4">
    <source>
        <dbReference type="EMBL" id="MBM2614621.1"/>
    </source>
</evidence>
<accession>A0ABS2A456</accession>
<dbReference type="PROSITE" id="PS50801">
    <property type="entry name" value="STAS"/>
    <property type="match status" value="1"/>
</dbReference>
<keyword evidence="5" id="KW-1185">Reference proteome</keyword>
<comment type="caution">
    <text evidence="4">The sequence shown here is derived from an EMBL/GenBank/DDBJ whole genome shotgun (WGS) entry which is preliminary data.</text>
</comment>
<gene>
    <name evidence="4" type="ORF">JIG36_03510</name>
</gene>
<proteinExistence type="inferred from homology"/>
<comment type="similarity">
    <text evidence="1 2">Belongs to the anti-sigma-factor antagonist family.</text>
</comment>
<dbReference type="PANTHER" id="PTHR33495">
    <property type="entry name" value="ANTI-SIGMA FACTOR ANTAGONIST TM_1081-RELATED-RELATED"/>
    <property type="match status" value="1"/>
</dbReference>
<name>A0ABS2A456_9ACTN</name>
<reference evidence="4 5" key="1">
    <citation type="submission" date="2021-01" db="EMBL/GenBank/DDBJ databases">
        <title>Actinoplanes sp. nov. LDG1-06 isolated from lichen.</title>
        <authorList>
            <person name="Saeng-In P."/>
            <person name="Phongsopitanun W."/>
            <person name="Kanchanasin P."/>
            <person name="Yuki M."/>
            <person name="Kudo T."/>
            <person name="Ohkuma M."/>
            <person name="Tanasupawat S."/>
        </authorList>
    </citation>
    <scope>NUCLEOTIDE SEQUENCE [LARGE SCALE GENOMIC DNA]</scope>
    <source>
        <strain evidence="4 5">LDG1-06</strain>
    </source>
</reference>
<dbReference type="SUPFAM" id="SSF52091">
    <property type="entry name" value="SpoIIaa-like"/>
    <property type="match status" value="1"/>
</dbReference>
<dbReference type="CDD" id="cd07043">
    <property type="entry name" value="STAS_anti-anti-sigma_factors"/>
    <property type="match status" value="1"/>
</dbReference>
<dbReference type="RefSeq" id="WP_203374496.1">
    <property type="nucleotide sequence ID" value="NZ_JAENHP010000001.1"/>
</dbReference>
<dbReference type="EMBL" id="JAENHP010000001">
    <property type="protein sequence ID" value="MBM2614621.1"/>
    <property type="molecule type" value="Genomic_DNA"/>
</dbReference>
<dbReference type="NCBIfam" id="TIGR00377">
    <property type="entry name" value="ant_ant_sig"/>
    <property type="match status" value="1"/>
</dbReference>